<feature type="transmembrane region" description="Helical" evidence="6">
    <location>
        <begin position="175"/>
        <end position="194"/>
    </location>
</feature>
<evidence type="ECO:0000256" key="4">
    <source>
        <dbReference type="ARBA" id="ARBA00022989"/>
    </source>
</evidence>
<evidence type="ECO:0000256" key="3">
    <source>
        <dbReference type="ARBA" id="ARBA00022692"/>
    </source>
</evidence>
<feature type="transmembrane region" description="Helical" evidence="6">
    <location>
        <begin position="360"/>
        <end position="378"/>
    </location>
</feature>
<feature type="transmembrane region" description="Helical" evidence="6">
    <location>
        <begin position="152"/>
        <end position="169"/>
    </location>
</feature>
<feature type="transmembrane region" description="Helical" evidence="6">
    <location>
        <begin position="40"/>
        <end position="60"/>
    </location>
</feature>
<feature type="transmembrane region" description="Helical" evidence="6">
    <location>
        <begin position="384"/>
        <end position="407"/>
    </location>
</feature>
<gene>
    <name evidence="7" type="ORF">DJ78_16285</name>
</gene>
<dbReference type="EMBL" id="NHPB01000111">
    <property type="protein sequence ID" value="OYR67226.1"/>
    <property type="molecule type" value="Genomic_DNA"/>
</dbReference>
<feature type="transmembrane region" description="Helical" evidence="6">
    <location>
        <begin position="448"/>
        <end position="469"/>
    </location>
</feature>
<sequence>MNSLRKSITVILSGSVFRLVVGVLFTPILVRILSQENYGIYAHLMAVIGVLLTLGPLGLFDSVRKHVAEFHEDTEREFTIFVAAIMLSVCYAIAVSIGLLSVNKISYIVSPEFFPLLVLILFSHNIFQVLRGMYYGRRREQIAEIFLSSRKAIYAGAALTFATLGFGVYGVIASYTAALIVVTVAIFVFLVPSLDRGYSAFSPLPTADLNIVGRYGLTQAVGGVSAMLLYKTDILLVEYFGTSTETALYQAALLPAEYIWFVPSAIQMALLQNASYHWSEGNIEQLNSNLHKGLKYAIAALILFGVGLYVLSNEFVLFYYGYEYRESSYPLQILLIGTFFFGISRVFFPVLQATGWIKYTELATVITLLINVALNLLLIPDFGITGAAIATSLSYAFLFFAGILLFIQSEFTLLSWQELLRLGMLLVVFGSSFYMLTRLFNPSPITTLAIFPAVGLFLFITFAFILGVFREAEVAELVEAIRATSSQK</sequence>
<evidence type="ECO:0000313" key="8">
    <source>
        <dbReference type="Proteomes" id="UP000216758"/>
    </source>
</evidence>
<accession>A0A256JFC0</accession>
<feature type="transmembrane region" description="Helical" evidence="6">
    <location>
        <begin position="419"/>
        <end position="436"/>
    </location>
</feature>
<feature type="transmembrane region" description="Helical" evidence="6">
    <location>
        <begin position="12"/>
        <end position="34"/>
    </location>
</feature>
<feature type="transmembrane region" description="Helical" evidence="6">
    <location>
        <begin position="328"/>
        <end position="348"/>
    </location>
</feature>
<evidence type="ECO:0000256" key="6">
    <source>
        <dbReference type="SAM" id="Phobius"/>
    </source>
</evidence>
<dbReference type="AlphaFoldDB" id="A0A256JFC0"/>
<comment type="subcellular location">
    <subcellularLocation>
        <location evidence="1">Cell membrane</location>
        <topology evidence="1">Multi-pass membrane protein</topology>
    </subcellularLocation>
</comment>
<organism evidence="7 8">
    <name type="scientific">Halorubrum ezzemoulense</name>
    <name type="common">Halorubrum chaoviator</name>
    <dbReference type="NCBI Taxonomy" id="337243"/>
    <lineage>
        <taxon>Archaea</taxon>
        <taxon>Methanobacteriati</taxon>
        <taxon>Methanobacteriota</taxon>
        <taxon>Stenosarchaea group</taxon>
        <taxon>Halobacteria</taxon>
        <taxon>Halobacteriales</taxon>
        <taxon>Haloferacaceae</taxon>
        <taxon>Halorubrum</taxon>
    </lineage>
</organism>
<dbReference type="CDD" id="cd13128">
    <property type="entry name" value="MATE_Wzx_like"/>
    <property type="match status" value="1"/>
</dbReference>
<dbReference type="InterPro" id="IPR050833">
    <property type="entry name" value="Poly_Biosynth_Transport"/>
</dbReference>
<evidence type="ECO:0000256" key="2">
    <source>
        <dbReference type="ARBA" id="ARBA00022475"/>
    </source>
</evidence>
<dbReference type="Pfam" id="PF01943">
    <property type="entry name" value="Polysacc_synt"/>
    <property type="match status" value="1"/>
</dbReference>
<reference evidence="7 8" key="1">
    <citation type="journal article" date="2014" name="Front. Microbiol.">
        <title>Population and genomic analysis of the genus Halorubrum.</title>
        <authorList>
            <person name="Fullmer M.S."/>
            <person name="Soucy S.M."/>
            <person name="Swithers K.S."/>
            <person name="Makkay A.M."/>
            <person name="Wheeler R."/>
            <person name="Ventosa A."/>
            <person name="Gogarten J.P."/>
            <person name="Papke R.T."/>
        </authorList>
    </citation>
    <scope>NUCLEOTIDE SEQUENCE [LARGE SCALE GENOMIC DNA]</scope>
    <source>
        <strain evidence="7 8">G37</strain>
    </source>
</reference>
<name>A0A256JFC0_HALEZ</name>
<protein>
    <submittedName>
        <fullName evidence="7">Uncharacterized protein</fullName>
    </submittedName>
</protein>
<dbReference type="Proteomes" id="UP000216758">
    <property type="component" value="Unassembled WGS sequence"/>
</dbReference>
<feature type="transmembrane region" description="Helical" evidence="6">
    <location>
        <begin position="296"/>
        <end position="322"/>
    </location>
</feature>
<feature type="transmembrane region" description="Helical" evidence="6">
    <location>
        <begin position="113"/>
        <end position="131"/>
    </location>
</feature>
<dbReference type="PANTHER" id="PTHR30250">
    <property type="entry name" value="PST FAMILY PREDICTED COLANIC ACID TRANSPORTER"/>
    <property type="match status" value="1"/>
</dbReference>
<evidence type="ECO:0000256" key="5">
    <source>
        <dbReference type="ARBA" id="ARBA00023136"/>
    </source>
</evidence>
<feature type="transmembrane region" description="Helical" evidence="6">
    <location>
        <begin position="80"/>
        <end position="101"/>
    </location>
</feature>
<keyword evidence="2" id="KW-1003">Cell membrane</keyword>
<dbReference type="RefSeq" id="WP_094583607.1">
    <property type="nucleotide sequence ID" value="NZ_NHPB01000111.1"/>
</dbReference>
<evidence type="ECO:0000256" key="1">
    <source>
        <dbReference type="ARBA" id="ARBA00004651"/>
    </source>
</evidence>
<dbReference type="InterPro" id="IPR002797">
    <property type="entry name" value="Polysacc_synth"/>
</dbReference>
<keyword evidence="5 6" id="KW-0472">Membrane</keyword>
<evidence type="ECO:0000313" key="7">
    <source>
        <dbReference type="EMBL" id="OYR67226.1"/>
    </source>
</evidence>
<keyword evidence="3 6" id="KW-0812">Transmembrane</keyword>
<comment type="caution">
    <text evidence="7">The sequence shown here is derived from an EMBL/GenBank/DDBJ whole genome shotgun (WGS) entry which is preliminary data.</text>
</comment>
<dbReference type="PANTHER" id="PTHR30250:SF11">
    <property type="entry name" value="O-ANTIGEN TRANSPORTER-RELATED"/>
    <property type="match status" value="1"/>
</dbReference>
<keyword evidence="4 6" id="KW-1133">Transmembrane helix</keyword>
<dbReference type="GO" id="GO:0005886">
    <property type="term" value="C:plasma membrane"/>
    <property type="evidence" value="ECO:0007669"/>
    <property type="project" value="UniProtKB-SubCell"/>
</dbReference>
<proteinExistence type="predicted"/>